<evidence type="ECO:0000256" key="12">
    <source>
        <dbReference type="ARBA" id="ARBA00026218"/>
    </source>
</evidence>
<evidence type="ECO:0000256" key="10">
    <source>
        <dbReference type="ARBA" id="ARBA00024596"/>
    </source>
</evidence>
<evidence type="ECO:0000256" key="9">
    <source>
        <dbReference type="ARBA" id="ARBA00024486"/>
    </source>
</evidence>
<evidence type="ECO:0000256" key="13">
    <source>
        <dbReference type="ARBA" id="ARBA00029673"/>
    </source>
</evidence>
<dbReference type="PRINTS" id="PR01403">
    <property type="entry name" value="8OXTPHPHTASE"/>
</dbReference>
<dbReference type="InterPro" id="IPR015797">
    <property type="entry name" value="NUDIX_hydrolase-like_dom_sf"/>
</dbReference>
<comment type="catalytic activity">
    <reaction evidence="19">
        <text>O(6)-methyl-dGTP + H2O = O(6)-methyl-dGMP + diphosphate + H(+)</text>
        <dbReference type="Rhea" id="RHEA:67600"/>
        <dbReference type="ChEBI" id="CHEBI:15377"/>
        <dbReference type="ChEBI" id="CHEBI:15378"/>
        <dbReference type="ChEBI" id="CHEBI:33019"/>
        <dbReference type="ChEBI" id="CHEBI:169974"/>
        <dbReference type="ChEBI" id="CHEBI:169975"/>
    </reaction>
    <physiologicalReaction direction="left-to-right" evidence="19">
        <dbReference type="Rhea" id="RHEA:67601"/>
    </physiologicalReaction>
</comment>
<dbReference type="GO" id="GO:0042262">
    <property type="term" value="P:DNA protection"/>
    <property type="evidence" value="ECO:0007669"/>
    <property type="project" value="InterPro"/>
</dbReference>
<dbReference type="GO" id="GO:0005737">
    <property type="term" value="C:cytoplasm"/>
    <property type="evidence" value="ECO:0007669"/>
    <property type="project" value="TreeGrafter"/>
</dbReference>
<evidence type="ECO:0000256" key="7">
    <source>
        <dbReference type="ARBA" id="ARBA00024448"/>
    </source>
</evidence>
<dbReference type="HOGENOM" id="CLU_037162_11_1_1"/>
<evidence type="ECO:0000313" key="22">
    <source>
        <dbReference type="EMBL" id="EKC18833.1"/>
    </source>
</evidence>
<evidence type="ECO:0000256" key="2">
    <source>
        <dbReference type="ARBA" id="ARBA00005582"/>
    </source>
</evidence>
<comment type="similarity">
    <text evidence="2">Belongs to the Nudix hydrolase family.</text>
</comment>
<comment type="catalytic activity">
    <reaction evidence="9">
        <text>8-oxo-dGTP + H2O = 8-oxo-dGMP + diphosphate + H(+)</text>
        <dbReference type="Rhea" id="RHEA:31575"/>
        <dbReference type="ChEBI" id="CHEBI:15377"/>
        <dbReference type="ChEBI" id="CHEBI:15378"/>
        <dbReference type="ChEBI" id="CHEBI:33019"/>
        <dbReference type="ChEBI" id="CHEBI:63224"/>
        <dbReference type="ChEBI" id="CHEBI:77896"/>
    </reaction>
    <physiologicalReaction direction="left-to-right" evidence="9">
        <dbReference type="Rhea" id="RHEA:31576"/>
    </physiologicalReaction>
</comment>
<dbReference type="GO" id="GO:0008413">
    <property type="term" value="F:8-oxo-7,8-dihydroguanosine triphosphate pyrophosphatase activity"/>
    <property type="evidence" value="ECO:0007669"/>
    <property type="project" value="InterPro"/>
</dbReference>
<dbReference type="Pfam" id="PF00293">
    <property type="entry name" value="NUDIX"/>
    <property type="match status" value="1"/>
</dbReference>
<sequence>MRCCLGWMGGWGRSSMMKKLLTLVLITRPNQVLLGMKKRGFGQGRWNGFGGKVEKGETILEAAKRELFEESSLKSDDLKEIGLIDFEFVGDPQILEVHVFTTSKFEGEPTESSEMRPQWFNVKDIPFDTMWPDDHLWFPLFLSGTKFKGYFLFEGHDKILKQTLDKVDSLPDE</sequence>
<evidence type="ECO:0000256" key="20">
    <source>
        <dbReference type="ARBA" id="ARBA00049032"/>
    </source>
</evidence>
<comment type="catalytic activity">
    <reaction evidence="7">
        <text>8-oxo-dATP + H2O = 8-oxo-dAMP + diphosphate + H(+)</text>
        <dbReference type="Rhea" id="RHEA:65396"/>
        <dbReference type="ChEBI" id="CHEBI:15377"/>
        <dbReference type="ChEBI" id="CHEBI:15378"/>
        <dbReference type="ChEBI" id="CHEBI:33019"/>
        <dbReference type="ChEBI" id="CHEBI:71361"/>
        <dbReference type="ChEBI" id="CHEBI:172871"/>
    </reaction>
    <physiologicalReaction direction="left-to-right" evidence="7">
        <dbReference type="Rhea" id="RHEA:65397"/>
    </physiologicalReaction>
</comment>
<dbReference type="InterPro" id="IPR003563">
    <property type="entry name" value="8ODP"/>
</dbReference>
<comment type="catalytic activity">
    <reaction evidence="20">
        <text>N(6)-methyl-dATP + H2O = N(6)-methyl-dAMP + diphosphate + H(+)</text>
        <dbReference type="Rhea" id="RHEA:67604"/>
        <dbReference type="ChEBI" id="CHEBI:15377"/>
        <dbReference type="ChEBI" id="CHEBI:15378"/>
        <dbReference type="ChEBI" id="CHEBI:33019"/>
        <dbReference type="ChEBI" id="CHEBI:169976"/>
        <dbReference type="ChEBI" id="CHEBI:172872"/>
    </reaction>
    <physiologicalReaction direction="left-to-right" evidence="20">
        <dbReference type="Rhea" id="RHEA:67605"/>
    </physiologicalReaction>
</comment>
<dbReference type="EC" id="3.6.1.56" evidence="11"/>
<dbReference type="GO" id="GO:0008828">
    <property type="term" value="F:dATP diphosphatase activity"/>
    <property type="evidence" value="ECO:0007669"/>
    <property type="project" value="UniProtKB-EC"/>
</dbReference>
<evidence type="ECO:0000256" key="19">
    <source>
        <dbReference type="ARBA" id="ARBA00048894"/>
    </source>
</evidence>
<comment type="catalytic activity">
    <reaction evidence="10">
        <text>2-oxo-ATP + H2O = 2-oxo-AMP + diphosphate + H(+)</text>
        <dbReference type="Rhea" id="RHEA:67392"/>
        <dbReference type="ChEBI" id="CHEBI:15377"/>
        <dbReference type="ChEBI" id="CHEBI:15378"/>
        <dbReference type="ChEBI" id="CHEBI:33019"/>
        <dbReference type="ChEBI" id="CHEBI:71395"/>
        <dbReference type="ChEBI" id="CHEBI:172878"/>
    </reaction>
    <physiologicalReaction direction="left-to-right" evidence="10">
        <dbReference type="Rhea" id="RHEA:67393"/>
    </physiologicalReaction>
</comment>
<evidence type="ECO:0000256" key="17">
    <source>
        <dbReference type="ARBA" id="ARBA00032071"/>
    </source>
</evidence>
<dbReference type="InParanoid" id="K1PBH8"/>
<evidence type="ECO:0000256" key="18">
    <source>
        <dbReference type="ARBA" id="ARBA00048002"/>
    </source>
</evidence>
<evidence type="ECO:0000256" key="14">
    <source>
        <dbReference type="ARBA" id="ARBA00030634"/>
    </source>
</evidence>
<evidence type="ECO:0000256" key="6">
    <source>
        <dbReference type="ARBA" id="ARBA00022842"/>
    </source>
</evidence>
<evidence type="ECO:0000256" key="5">
    <source>
        <dbReference type="ARBA" id="ARBA00022801"/>
    </source>
</evidence>
<keyword evidence="6" id="KW-0460">Magnesium</keyword>
<evidence type="ECO:0000256" key="21">
    <source>
        <dbReference type="ARBA" id="ARBA00053094"/>
    </source>
</evidence>
<evidence type="ECO:0000256" key="1">
    <source>
        <dbReference type="ARBA" id="ARBA00001946"/>
    </source>
</evidence>
<dbReference type="GO" id="GO:0046872">
    <property type="term" value="F:metal ion binding"/>
    <property type="evidence" value="ECO:0007669"/>
    <property type="project" value="UniProtKB-KW"/>
</dbReference>
<evidence type="ECO:0000256" key="11">
    <source>
        <dbReference type="ARBA" id="ARBA00026103"/>
    </source>
</evidence>
<dbReference type="InterPro" id="IPR000086">
    <property type="entry name" value="NUDIX_hydrolase_dom"/>
</dbReference>
<comment type="subunit">
    <text evidence="3">Monomer.</text>
</comment>
<comment type="cofactor">
    <cofactor evidence="1">
        <name>Mg(2+)</name>
        <dbReference type="ChEBI" id="CHEBI:18420"/>
    </cofactor>
</comment>
<evidence type="ECO:0000256" key="8">
    <source>
        <dbReference type="ARBA" id="ARBA00024459"/>
    </source>
</evidence>
<dbReference type="AlphaFoldDB" id="K1PBH8"/>
<dbReference type="EMBL" id="JH818586">
    <property type="protein sequence ID" value="EKC18833.1"/>
    <property type="molecule type" value="Genomic_DNA"/>
</dbReference>
<dbReference type="OrthoDB" id="408303at2759"/>
<dbReference type="PROSITE" id="PS51462">
    <property type="entry name" value="NUDIX"/>
    <property type="match status" value="1"/>
</dbReference>
<protein>
    <recommendedName>
        <fullName evidence="12">Oxidized purine nucleoside triphosphate hydrolase</fullName>
        <ecNumber evidence="11">3.6.1.56</ecNumber>
    </recommendedName>
    <alternativeName>
        <fullName evidence="16">2-hydroxy-dATP diphosphatase</fullName>
    </alternativeName>
    <alternativeName>
        <fullName evidence="15">7,8-dihydro-8-oxoguanine triphosphatase</fullName>
    </alternativeName>
    <alternativeName>
        <fullName evidence="14">8-oxo-dGTPase</fullName>
    </alternativeName>
    <alternativeName>
        <fullName evidence="17">Methylated purine nucleoside triphosphate hydrolase</fullName>
    </alternativeName>
    <alternativeName>
        <fullName evidence="13">Nucleoside diphosphate-linked moiety X motif 1</fullName>
    </alternativeName>
</protein>
<dbReference type="PANTHER" id="PTHR43758:SF2">
    <property type="entry name" value="OXIDIZED PURINE NUCLEOSIDE TRIPHOSPHATE HYDROLASE"/>
    <property type="match status" value="1"/>
</dbReference>
<dbReference type="CDD" id="cd03427">
    <property type="entry name" value="NUDIX_MTH1_Nudt1"/>
    <property type="match status" value="1"/>
</dbReference>
<evidence type="ECO:0000256" key="16">
    <source>
        <dbReference type="ARBA" id="ARBA00031927"/>
    </source>
</evidence>
<dbReference type="KEGG" id="crg:105317371"/>
<reference evidence="22" key="1">
    <citation type="journal article" date="2012" name="Nature">
        <title>The oyster genome reveals stress adaptation and complexity of shell formation.</title>
        <authorList>
            <person name="Zhang G."/>
            <person name="Fang X."/>
            <person name="Guo X."/>
            <person name="Li L."/>
            <person name="Luo R."/>
            <person name="Xu F."/>
            <person name="Yang P."/>
            <person name="Zhang L."/>
            <person name="Wang X."/>
            <person name="Qi H."/>
            <person name="Xiong Z."/>
            <person name="Que H."/>
            <person name="Xie Y."/>
            <person name="Holland P.W."/>
            <person name="Paps J."/>
            <person name="Zhu Y."/>
            <person name="Wu F."/>
            <person name="Chen Y."/>
            <person name="Wang J."/>
            <person name="Peng C."/>
            <person name="Meng J."/>
            <person name="Yang L."/>
            <person name="Liu J."/>
            <person name="Wen B."/>
            <person name="Zhang N."/>
            <person name="Huang Z."/>
            <person name="Zhu Q."/>
            <person name="Feng Y."/>
            <person name="Mount A."/>
            <person name="Hedgecock D."/>
            <person name="Xu Z."/>
            <person name="Liu Y."/>
            <person name="Domazet-Loso T."/>
            <person name="Du Y."/>
            <person name="Sun X."/>
            <person name="Zhang S."/>
            <person name="Liu B."/>
            <person name="Cheng P."/>
            <person name="Jiang X."/>
            <person name="Li J."/>
            <person name="Fan D."/>
            <person name="Wang W."/>
            <person name="Fu W."/>
            <person name="Wang T."/>
            <person name="Wang B."/>
            <person name="Zhang J."/>
            <person name="Peng Z."/>
            <person name="Li Y."/>
            <person name="Li N."/>
            <person name="Wang J."/>
            <person name="Chen M."/>
            <person name="He Y."/>
            <person name="Tan F."/>
            <person name="Song X."/>
            <person name="Zheng Q."/>
            <person name="Huang R."/>
            <person name="Yang H."/>
            <person name="Du X."/>
            <person name="Chen L."/>
            <person name="Yang M."/>
            <person name="Gaffney P.M."/>
            <person name="Wang S."/>
            <person name="Luo L."/>
            <person name="She Z."/>
            <person name="Ming Y."/>
            <person name="Huang W."/>
            <person name="Zhang S."/>
            <person name="Huang B."/>
            <person name="Zhang Y."/>
            <person name="Qu T."/>
            <person name="Ni P."/>
            <person name="Miao G."/>
            <person name="Wang J."/>
            <person name="Wang Q."/>
            <person name="Steinberg C.E."/>
            <person name="Wang H."/>
            <person name="Li N."/>
            <person name="Qian L."/>
            <person name="Zhang G."/>
            <person name="Li Y."/>
            <person name="Yang H."/>
            <person name="Liu X."/>
            <person name="Wang J."/>
            <person name="Yin Y."/>
            <person name="Wang J."/>
        </authorList>
    </citation>
    <scope>NUCLEOTIDE SEQUENCE [LARGE SCALE GENOMIC DNA]</scope>
    <source>
        <strain evidence="22">05x7-T-G4-1.051#20</strain>
    </source>
</reference>
<keyword evidence="5" id="KW-0378">Hydrolase</keyword>
<comment type="function">
    <text evidence="21">Oxidized purine nucleoside triphosphate hydrolase which is a prominent sanitizer of the oxidized nucleotide pool. Catalyzes the hydrolysis of 2-oxo-dATP (2-hydroxy-dATP) into 2-oxo-dAMP. Also has a significant hydrolase activity toward 2-oxo-ATP, 8-oxo-dGTP and 8-oxo-dATP. Through the hydrolysis of oxidized purine nucleoside triphosphates, prevents their incorporation into DNA and the subsequent transversions A:T to C:G and G:C to T:A. Also catalyzes the hydrolysis of methylated purine nucleoside triphosphate preventing their integration into DNA. Through this antimutagenic activity protects cells from oxidative stress.</text>
</comment>
<comment type="catalytic activity">
    <reaction evidence="18">
        <text>N(6)-methyl-ATP + H2O = N(6)-methyl-AMP + diphosphate + H(+)</text>
        <dbReference type="Rhea" id="RHEA:67608"/>
        <dbReference type="ChEBI" id="CHEBI:15377"/>
        <dbReference type="ChEBI" id="CHEBI:15378"/>
        <dbReference type="ChEBI" id="CHEBI:33019"/>
        <dbReference type="ChEBI" id="CHEBI:144842"/>
        <dbReference type="ChEBI" id="CHEBI:172873"/>
    </reaction>
    <physiologicalReaction direction="left-to-right" evidence="18">
        <dbReference type="Rhea" id="RHEA:67609"/>
    </physiologicalReaction>
</comment>
<evidence type="ECO:0000256" key="4">
    <source>
        <dbReference type="ARBA" id="ARBA00022723"/>
    </source>
</evidence>
<keyword evidence="4" id="KW-0479">Metal-binding</keyword>
<dbReference type="Gene3D" id="3.90.79.10">
    <property type="entry name" value="Nucleoside Triphosphate Pyrophosphohydrolase"/>
    <property type="match status" value="1"/>
</dbReference>
<gene>
    <name evidence="22" type="ORF">CGI_10010863</name>
</gene>
<name>K1PBH8_MAGGI</name>
<proteinExistence type="inferred from homology"/>
<dbReference type="SUPFAM" id="SSF55811">
    <property type="entry name" value="Nudix"/>
    <property type="match status" value="1"/>
</dbReference>
<evidence type="ECO:0000256" key="15">
    <source>
        <dbReference type="ARBA" id="ARBA00030682"/>
    </source>
</evidence>
<accession>K1PBH8</accession>
<organism evidence="22">
    <name type="scientific">Magallana gigas</name>
    <name type="common">Pacific oyster</name>
    <name type="synonym">Crassostrea gigas</name>
    <dbReference type="NCBI Taxonomy" id="29159"/>
    <lineage>
        <taxon>Eukaryota</taxon>
        <taxon>Metazoa</taxon>
        <taxon>Spiralia</taxon>
        <taxon>Lophotrochozoa</taxon>
        <taxon>Mollusca</taxon>
        <taxon>Bivalvia</taxon>
        <taxon>Autobranchia</taxon>
        <taxon>Pteriomorphia</taxon>
        <taxon>Ostreida</taxon>
        <taxon>Ostreoidea</taxon>
        <taxon>Ostreidae</taxon>
        <taxon>Magallana</taxon>
    </lineage>
</organism>
<comment type="catalytic activity">
    <reaction evidence="8">
        <text>2-oxo-dATP + H2O = 2-oxo-dAMP + diphosphate + H(+)</text>
        <dbReference type="Rhea" id="RHEA:31583"/>
        <dbReference type="ChEBI" id="CHEBI:15377"/>
        <dbReference type="ChEBI" id="CHEBI:15378"/>
        <dbReference type="ChEBI" id="CHEBI:33019"/>
        <dbReference type="ChEBI" id="CHEBI:63212"/>
        <dbReference type="ChEBI" id="CHEBI:77897"/>
        <dbReference type="EC" id="3.6.1.56"/>
    </reaction>
    <physiologicalReaction direction="left-to-right" evidence="8">
        <dbReference type="Rhea" id="RHEA:31584"/>
    </physiologicalReaction>
</comment>
<evidence type="ECO:0000256" key="3">
    <source>
        <dbReference type="ARBA" id="ARBA00011245"/>
    </source>
</evidence>
<dbReference type="PANTHER" id="PTHR43758">
    <property type="entry name" value="7,8-DIHYDRO-8-OXOGUANINE TRIPHOSPHATASE"/>
    <property type="match status" value="1"/>
</dbReference>